<comment type="caution">
    <text evidence="8">The sequence shown here is derived from an EMBL/GenBank/DDBJ whole genome shotgun (WGS) entry which is preliminary data.</text>
</comment>
<proteinExistence type="inferred from homology"/>
<dbReference type="eggNOG" id="COG1502">
    <property type="taxonomic scope" value="Bacteria"/>
</dbReference>
<sequence>MDFDGLDRQLRDSLADLKLSNEERDELRQLGSELAPDQVRFLRNRAFDLVRELVLLEEQGERIAALKWLEQVVRTLEVTAAPPRSRASAYFSPGEECRRKIRELCRQARQSLDICVFTISDDQLSAEILACHRRGVPVRIISDDDKQFDEGSDIHALREAGVPLRIDDSPFHMHHKFALVDGAWLLNGSFNWTRSASVNNEENLLVTDDAVLIGAYRREFEELWGRYAPR</sequence>
<name>A0A069Q6M4_PSEAI</name>
<comment type="catalytic activity">
    <reaction evidence="1">
        <text>a 1,2-diacyl-sn-glycero-3-phosphocholine + H2O = a 1,2-diacyl-sn-glycero-3-phosphate + choline + H(+)</text>
        <dbReference type="Rhea" id="RHEA:14445"/>
        <dbReference type="ChEBI" id="CHEBI:15354"/>
        <dbReference type="ChEBI" id="CHEBI:15377"/>
        <dbReference type="ChEBI" id="CHEBI:15378"/>
        <dbReference type="ChEBI" id="CHEBI:57643"/>
        <dbReference type="ChEBI" id="CHEBI:58608"/>
        <dbReference type="EC" id="3.1.4.4"/>
    </reaction>
</comment>
<dbReference type="SUPFAM" id="SSF56024">
    <property type="entry name" value="Phospholipase D/nuclease"/>
    <property type="match status" value="1"/>
</dbReference>
<evidence type="ECO:0000313" key="9">
    <source>
        <dbReference type="EMBL" id="MZZ10917.1"/>
    </source>
</evidence>
<dbReference type="OMA" id="ENVVVVW"/>
<evidence type="ECO:0000313" key="12">
    <source>
        <dbReference type="Proteomes" id="UP000284767"/>
    </source>
</evidence>
<dbReference type="EMBL" id="WXZT01000001">
    <property type="protein sequence ID" value="MZZ10917.1"/>
    <property type="molecule type" value="Genomic_DNA"/>
</dbReference>
<dbReference type="AlphaFoldDB" id="A0A069Q6M4"/>
<dbReference type="Proteomes" id="UP000644192">
    <property type="component" value="Unassembled WGS sequence"/>
</dbReference>
<reference evidence="8" key="2">
    <citation type="submission" date="2015-06" db="EMBL/GenBank/DDBJ databases">
        <authorList>
            <person name="Radhakrishnan R."/>
            <person name="Underwood A."/>
            <person name="Al-Shahib A."/>
        </authorList>
    </citation>
    <scope>NUCLEOTIDE SEQUENCE</scope>
    <source>
        <strain evidence="8">P19_London_7_VIM_2_05_10</strain>
    </source>
</reference>
<dbReference type="EMBL" id="CVVU01000036">
    <property type="protein sequence ID" value="CRO15716.1"/>
    <property type="molecule type" value="Genomic_DNA"/>
</dbReference>
<keyword evidence="5" id="KW-0442">Lipid degradation</keyword>
<protein>
    <recommendedName>
        <fullName evidence="3">phospholipase D</fullName>
        <ecNumber evidence="3">3.1.4.4</ecNumber>
    </recommendedName>
</protein>
<reference evidence="10 12" key="3">
    <citation type="submission" date="2017-08" db="EMBL/GenBank/DDBJ databases">
        <authorList>
            <person name="Feschi L."/>
            <person name="Jeukens J."/>
            <person name="Emond-Rheault J.-G."/>
            <person name="Kukavica-Ibrulj I."/>
            <person name="Boyle B."/>
            <person name="Levesque R.C."/>
        </authorList>
    </citation>
    <scope>NUCLEOTIDE SEQUENCE [LARGE SCALE GENOMIC DNA]</scope>
    <source>
        <strain evidence="10 12">PA-W36</strain>
    </source>
</reference>
<evidence type="ECO:0000313" key="11">
    <source>
        <dbReference type="Proteomes" id="UP000045039"/>
    </source>
</evidence>
<accession>A0A069Q6M4</accession>
<reference evidence="11" key="1">
    <citation type="submission" date="2015-06" db="EMBL/GenBank/DDBJ databases">
        <authorList>
            <person name="Radhakrishnan Rajesh"/>
            <person name="Underwood Anthony"/>
            <person name="Al-Shahib Ali"/>
        </authorList>
    </citation>
    <scope>NUCLEOTIDE SEQUENCE [LARGE SCALE GENOMIC DNA]</scope>
    <source>
        <strain evidence="11">P19_London_7_VIM_2_05_10</strain>
    </source>
</reference>
<evidence type="ECO:0000256" key="4">
    <source>
        <dbReference type="ARBA" id="ARBA00022801"/>
    </source>
</evidence>
<evidence type="ECO:0000256" key="6">
    <source>
        <dbReference type="ARBA" id="ARBA00023098"/>
    </source>
</evidence>
<dbReference type="InterPro" id="IPR051406">
    <property type="entry name" value="PLD_domain"/>
</dbReference>
<dbReference type="Gene3D" id="3.30.870.10">
    <property type="entry name" value="Endonuclease Chain A"/>
    <property type="match status" value="1"/>
</dbReference>
<accession>A0A1S1BUV5</accession>
<evidence type="ECO:0000256" key="2">
    <source>
        <dbReference type="ARBA" id="ARBA00008664"/>
    </source>
</evidence>
<feature type="domain" description="Phospholipase D-like" evidence="7">
    <location>
        <begin position="103"/>
        <end position="224"/>
    </location>
</feature>
<dbReference type="EMBL" id="NSNE01000011">
    <property type="protein sequence ID" value="RPM12883.1"/>
    <property type="molecule type" value="Genomic_DNA"/>
</dbReference>
<dbReference type="InterPro" id="IPR025202">
    <property type="entry name" value="PLD-like_dom"/>
</dbReference>
<evidence type="ECO:0000256" key="5">
    <source>
        <dbReference type="ARBA" id="ARBA00022963"/>
    </source>
</evidence>
<evidence type="ECO:0000313" key="8">
    <source>
        <dbReference type="EMBL" id="CRO15716.1"/>
    </source>
</evidence>
<gene>
    <name evidence="8" type="primary">pld</name>
    <name evidence="9" type="ORF">GUL26_01520</name>
    <name evidence="10" type="ORF">IPC1295_19160</name>
    <name evidence="8" type="ORF">PAERUG_P19_London_7_VIM_2_05_10_00939</name>
</gene>
<dbReference type="Proteomes" id="UP000045039">
    <property type="component" value="Unassembled WGS sequence"/>
</dbReference>
<dbReference type="GO" id="GO:0016042">
    <property type="term" value="P:lipid catabolic process"/>
    <property type="evidence" value="ECO:0007669"/>
    <property type="project" value="UniProtKB-KW"/>
</dbReference>
<evidence type="ECO:0000256" key="1">
    <source>
        <dbReference type="ARBA" id="ARBA00000798"/>
    </source>
</evidence>
<dbReference type="PANTHER" id="PTHR43856">
    <property type="entry name" value="CARDIOLIPIN HYDROLASE"/>
    <property type="match status" value="1"/>
</dbReference>
<dbReference type="EC" id="3.1.4.4" evidence="3"/>
<reference evidence="9" key="5">
    <citation type="submission" date="2020-01" db="EMBL/GenBank/DDBJ databases">
        <title>Bacteria Cultured from War Wounds Associated with the Conflict in Eastern Ukraine.</title>
        <authorList>
            <person name="Snesrud E."/>
            <person name="Galac M.R."/>
            <person name="Mc Gann P."/>
            <person name="Valentine K."/>
            <person name="Viacheslav K."/>
        </authorList>
    </citation>
    <scope>NUCLEOTIDE SEQUENCE</scope>
    <source>
        <strain evidence="9">VNMU148</strain>
    </source>
</reference>
<reference evidence="10 12" key="4">
    <citation type="submission" date="2019-01" db="EMBL/GenBank/DDBJ databases">
        <title>The Pseudomonas aeruginosa pan-genome provides new insights on its population structure, horizontal gene transfer and pathogenicity.</title>
        <authorList>
            <person name="Freschi L."/>
            <person name="Vincent A.T."/>
            <person name="Jeukens J."/>
            <person name="Emond-Rheault J.-G."/>
            <person name="Kukavica-Ibrulj I."/>
            <person name="Dupont M.-J."/>
            <person name="Charette S.J."/>
            <person name="Boyle B."/>
            <person name="Levesque R.C."/>
        </authorList>
    </citation>
    <scope>NUCLEOTIDE SEQUENCE [LARGE SCALE GENOMIC DNA]</scope>
    <source>
        <strain evidence="10 12">PA-W36</strain>
    </source>
</reference>
<evidence type="ECO:0000259" key="7">
    <source>
        <dbReference type="Pfam" id="PF13091"/>
    </source>
</evidence>
<evidence type="ECO:0000256" key="3">
    <source>
        <dbReference type="ARBA" id="ARBA00012027"/>
    </source>
</evidence>
<dbReference type="Pfam" id="PF13091">
    <property type="entry name" value="PLDc_2"/>
    <property type="match status" value="1"/>
</dbReference>
<dbReference type="PANTHER" id="PTHR43856:SF1">
    <property type="entry name" value="MITOCHONDRIAL CARDIOLIPIN HYDROLASE"/>
    <property type="match status" value="1"/>
</dbReference>
<organism evidence="8 11">
    <name type="scientific">Pseudomonas aeruginosa</name>
    <dbReference type="NCBI Taxonomy" id="287"/>
    <lineage>
        <taxon>Bacteria</taxon>
        <taxon>Pseudomonadati</taxon>
        <taxon>Pseudomonadota</taxon>
        <taxon>Gammaproteobacteria</taxon>
        <taxon>Pseudomonadales</taxon>
        <taxon>Pseudomonadaceae</taxon>
        <taxon>Pseudomonas</taxon>
    </lineage>
</organism>
<dbReference type="CDD" id="cd09171">
    <property type="entry name" value="PLDc_vPLD6_like"/>
    <property type="match status" value="1"/>
</dbReference>
<dbReference type="SMR" id="A0A069Q6M4"/>
<dbReference type="Proteomes" id="UP000284767">
    <property type="component" value="Unassembled WGS sequence"/>
</dbReference>
<dbReference type="GO" id="GO:0016891">
    <property type="term" value="F:RNA endonuclease activity producing 5'-phosphomonoesters, hydrolytic mechanism"/>
    <property type="evidence" value="ECO:0007669"/>
    <property type="project" value="TreeGrafter"/>
</dbReference>
<dbReference type="RefSeq" id="WP_003100680.1">
    <property type="nucleotide sequence ID" value="NZ_AP014839.1"/>
</dbReference>
<keyword evidence="4 8" id="KW-0378">Hydrolase</keyword>
<keyword evidence="6" id="KW-0443">Lipid metabolism</keyword>
<dbReference type="GO" id="GO:0004630">
    <property type="term" value="F:phospholipase D activity"/>
    <property type="evidence" value="ECO:0007669"/>
    <property type="project" value="UniProtKB-EC"/>
</dbReference>
<comment type="similarity">
    <text evidence="2">Belongs to the phospholipase D family.</text>
</comment>
<evidence type="ECO:0000313" key="10">
    <source>
        <dbReference type="EMBL" id="RPM12883.1"/>
    </source>
</evidence>